<reference evidence="2" key="1">
    <citation type="submission" date="2023-07" db="EMBL/GenBank/DDBJ databases">
        <title>Chryseobacterium sp. strain PBS4-4 Genome sequencing and assembly.</title>
        <authorList>
            <person name="Jung Y."/>
        </authorList>
    </citation>
    <scope>NUCLEOTIDE SEQUENCE [LARGE SCALE GENOMIC DNA]</scope>
    <source>
        <strain evidence="2">PBS4-4</strain>
    </source>
</reference>
<evidence type="ECO:0000313" key="2">
    <source>
        <dbReference type="Proteomes" id="UP001208649"/>
    </source>
</evidence>
<dbReference type="SUPFAM" id="SSF53955">
    <property type="entry name" value="Lysozyme-like"/>
    <property type="match status" value="1"/>
</dbReference>
<keyword evidence="2" id="KW-1185">Reference proteome</keyword>
<dbReference type="EMBL" id="JAOTEM010000005">
    <property type="protein sequence ID" value="MCU7618774.1"/>
    <property type="molecule type" value="Genomic_DNA"/>
</dbReference>
<dbReference type="RefSeq" id="WP_263004295.1">
    <property type="nucleotide sequence ID" value="NZ_JAOTEM010000005.1"/>
</dbReference>
<proteinExistence type="predicted"/>
<dbReference type="Gene3D" id="3.90.1720.10">
    <property type="entry name" value="endopeptidase domain like (from Nostoc punctiforme)"/>
    <property type="match status" value="1"/>
</dbReference>
<dbReference type="Gene3D" id="1.10.530.10">
    <property type="match status" value="1"/>
</dbReference>
<organism evidence="1 2">
    <name type="scientific">Chryseobacterium edaphi</name>
    <dbReference type="NCBI Taxonomy" id="2976532"/>
    <lineage>
        <taxon>Bacteria</taxon>
        <taxon>Pseudomonadati</taxon>
        <taxon>Bacteroidota</taxon>
        <taxon>Flavobacteriia</taxon>
        <taxon>Flavobacteriales</taxon>
        <taxon>Weeksellaceae</taxon>
        <taxon>Chryseobacterium group</taxon>
        <taxon>Chryseobacterium</taxon>
    </lineage>
</organism>
<gene>
    <name evidence="1" type="ORF">NZ698_16385</name>
</gene>
<accession>A0ABT2W9B5</accession>
<evidence type="ECO:0000313" key="1">
    <source>
        <dbReference type="EMBL" id="MCU7618774.1"/>
    </source>
</evidence>
<dbReference type="InterPro" id="IPR023346">
    <property type="entry name" value="Lysozyme-like_dom_sf"/>
</dbReference>
<sequence length="335" mass="38225">METVPKVTKKNDIIYVTNDFQKGYTTAYGNNKITDLSTHPQKVYNEESSAAGAYQVMRYVWWELAGFEVAKKKKTGKYNEKRNLLKRHNISDYYPESQDKICLILMERQRPKLIGKIINDHIEAAIKEDGCFIWASLPETNDKSHYKLNGKLQPATPLKTCIEHYNQFLKDELAGISNLHLKKGFLKEFDYDCCTGKATVPKRIETAPKSSKSGYDINKAVVKLNENVESKSLSKCAKYVRIAIEAGGLSTEGRPISAKNYDKFLPTLGFTEVSTIGYTPIKGDISVIQSIPGHVHGHICMYNGSQWLSDFKQRDMWPGSGYRKNPPRYNIYRWK</sequence>
<name>A0ABT2W9B5_9FLAO</name>
<dbReference type="Proteomes" id="UP001208649">
    <property type="component" value="Unassembled WGS sequence"/>
</dbReference>
<protein>
    <submittedName>
        <fullName evidence="1">Uncharacterized protein</fullName>
    </submittedName>
</protein>
<comment type="caution">
    <text evidence="1">The sequence shown here is derived from an EMBL/GenBank/DDBJ whole genome shotgun (WGS) entry which is preliminary data.</text>
</comment>